<keyword evidence="13 15" id="KW-0238">DNA-binding</keyword>
<dbReference type="InterPro" id="IPR054475">
    <property type="entry name" value="Znf-DPOE"/>
</dbReference>
<sequence>MDGSADKQHPRKVRMFSDFAVSSSDFNPKYSSVNYGSRVEKIHSSEILDQKFGFQRYTDIEWKDAWLLNVQPAEMIDEETKNIVAVCDFYFLQEDGGRFKISYPFRPYLYIATLPSFEHQVLLYLSKKYANVITTDIVEKEDLDLKNHLSGLKRTYLKISFPSLSELLKFKKDITPILRRNQEREKQTTSYTNLLTRHLGSREVLFDEGGVLEKIVDLREHDLPYQMRVCIDMEVFVGLWYRVTGRDFDRKPKITRHPTLIDPPEPIILAYDIEVTKFPLKFPDSAFDEIMMISYMVNGNGFLIINRQIISTDVDNFEYTPRPEYKGIFRVINLPDEKAVIKYFFDHIIRLRPSVFVTYNGDAFDWPFVEARAAVHGLNMLSEIGVSKNSSGEYRTTNAVHLDAFKWVKRDSYLPVGSQNLKACTKAKLRYDPVELDPEQICAMAKDEPQTLANYSVSDAVATYYLYIKYVHPFIFALCTIIPLGPDDVLRKGSGTLCEALLMVKAFHNNIIFPNKSLYYGTKYTSDGHVIESETYVGGRVEALESGVFRADIPEKFRIVPTAILDLKRDIRKTLSDSLTREHGVSMNEVVDFDAVVSKVLCTKFQVETELDDFIKRPLRLETPKIYHLDIGAMYPNIILTNRLQPSAVVTNEDCIACVYNTPDAKCQRTMRWEWRGEIMPASKGEYECILQQLENETFGKPPRAFHSLDQELRVQIEVKRVKDFCKRAYGKTHITKNEYRYTTICERENAFYVDTVKAFRDRRYEYKAMLKAICILLEKMFQKAKAVLDDISEDDIHALKTAQGRVVLYESLQLAHKCILNSFYGYVMRKGARWFSMEMAGIVCHTGANIITEARKLVERIGKPLELDTDGIWCLIPGTFPENITFTLNSSKHKTVTISYPGAILNTLIHDKFTNDQFHQLEPDGTYAITSENSIFFEVDGPYLAMILPASREEGKKLKKRYAVFNFDGSLAELKGFEVKRRGELALIKYFQSSVFKAFLKGKNHSEAYEHAAKEANYWLDVLFSKGANLPDYELFDLIAENRSMSKKLDDYGEQKSTSISTAKRLAEFLGDDMVKDVGLACRFIISKMPLDAPVAQRAIPLAIFQATPNISAHYLRKWTKDTTITKDNINIRNVGVDLDLCTIQIIDWEYYIERFGATIQKIISIPAALQNVPNPVPRVPFPDWLENRRQQRRNDHKQPKISEIFKKTAAPAFVPDIENIGNSRATNNNSLDNDILSNSPIIKKGSSAMEVTTPNFSNTLKQSQDSTPTEKTGLWAVVPKKTIVEHGVEEWLRYLKTKWRKEREDRNCRRQSALSKGITPIVSMLERGKRMMQDTAWQIVKISETPNKGILVLWCIILDKMMKINLRMPRIIYVNNREENGNSGVLVRRILPRLKPIFNLRRYVIDERIFESSLNQLNKELCAMRIEGVYESQVPLLFRALLTFGSSCRLKPNFLTNSAATYDFEQLEPDFSVQYLPQNSIHTLFFYEHQQDNRCVMAVFNTATNEAHIVVVNKTELDLPNLSNMYASEKANLSADDSVSFLNRKADMNFTVNQCIAVERADRIIQRYIRSLQQIDSYPTIIAVQSRQQLSTLIKRLPALDGYPLVRIFASEPSGLFNVLDWQRIVLRRIIKHYFNMFLYLHVRIKLNLEKNTIYLSYYKIFKFGGSGLFQQYVEVSRYLHVPIGNIPEDFSTFGPDVLFGRSLINQGYVLWASPLGRPDLGGKELDDARLNAVWSSISVSKQPVCVINEPSFETYICVELELGAVDVTAIVQSASIADAEGGVDSVGFLTGSVLSADALLGYIRSIAQYDEGAAVAGPLKVLRLLLHECIKDIHLYGNKIADQVIISLDRWLRTQHSLMYDPAIVRVVDVLITKLILLLVAEVSSDILLVNKLNRLGGRIIFASNSRLIMSTQRSTFEHAQSFVNSLLLSVEEHAIFASLNIKAIKFWDVLLWVDANDYIGILCAKGEGNNEVTVKLGTSNFIKENYRDLFKQTLIGYLVLVARNVRSVKNVEEQQQYRLNLVKNEVTEQMFDFLNNLSSSVDIRQNADLRNSIILMVKGITHFIGLDGVVYESVAKVQLRYQLLRMLNEDDASDDGTWQSLNVSCTLTQLFCSICCQSNDLNVCQLEAWVCPSCGKQFQSSTIEQLLIERVNQLLIAYTIQDFKCSRCEAVRRHNLSLFCDCCGVEENVISADEFRFNIETIGRIAQQHNLTRLAELCEWTLF</sequence>
<comment type="function">
    <text evidence="15">DNA polymerase II participates in chromosomal DNA replication.</text>
</comment>
<dbReference type="InterPro" id="IPR029703">
    <property type="entry name" value="POL2"/>
</dbReference>
<dbReference type="Pfam" id="PF03104">
    <property type="entry name" value="DNA_pol_B_exo1"/>
    <property type="match status" value="1"/>
</dbReference>
<evidence type="ECO:0000256" key="3">
    <source>
        <dbReference type="ARBA" id="ARBA00022485"/>
    </source>
</evidence>
<evidence type="ECO:0000256" key="12">
    <source>
        <dbReference type="ARBA" id="ARBA00023014"/>
    </source>
</evidence>
<dbReference type="GO" id="GO:0003677">
    <property type="term" value="F:DNA binding"/>
    <property type="evidence" value="ECO:0007669"/>
    <property type="project" value="UniProtKB-KW"/>
</dbReference>
<dbReference type="GO" id="GO:0008310">
    <property type="term" value="F:single-stranded DNA 3'-5' DNA exonuclease activity"/>
    <property type="evidence" value="ECO:0007669"/>
    <property type="project" value="TreeGrafter"/>
</dbReference>
<dbReference type="FunFam" id="3.90.1600.10:FF:000006">
    <property type="entry name" value="DNA polymerase epsilon catalytic subunit"/>
    <property type="match status" value="1"/>
</dbReference>
<evidence type="ECO:0000256" key="8">
    <source>
        <dbReference type="ARBA" id="ARBA00022771"/>
    </source>
</evidence>
<dbReference type="SUPFAM" id="SSF53098">
    <property type="entry name" value="Ribonuclease H-like"/>
    <property type="match status" value="1"/>
</dbReference>
<dbReference type="InterPro" id="IPR043502">
    <property type="entry name" value="DNA/RNA_pol_sf"/>
</dbReference>
<dbReference type="InterPro" id="IPR036397">
    <property type="entry name" value="RNaseH_sf"/>
</dbReference>
<dbReference type="GO" id="GO:0000278">
    <property type="term" value="P:mitotic cell cycle"/>
    <property type="evidence" value="ECO:0007669"/>
    <property type="project" value="TreeGrafter"/>
</dbReference>
<dbReference type="InterPro" id="IPR023211">
    <property type="entry name" value="DNA_pol_palm_dom_sf"/>
</dbReference>
<dbReference type="SUPFAM" id="SSF56672">
    <property type="entry name" value="DNA/RNA polymerases"/>
    <property type="match status" value="1"/>
</dbReference>
<dbReference type="WBParaSite" id="EEL_0000689601-mRNA-1">
    <property type="protein sequence ID" value="EEL_0000689601-mRNA-1"/>
    <property type="gene ID" value="EEL_0000689601"/>
</dbReference>
<dbReference type="GO" id="GO:0008622">
    <property type="term" value="C:epsilon DNA polymerase complex"/>
    <property type="evidence" value="ECO:0007669"/>
    <property type="project" value="InterPro"/>
</dbReference>
<dbReference type="Gene3D" id="1.10.132.60">
    <property type="entry name" value="DNA polymerase family B, C-terminal domain"/>
    <property type="match status" value="1"/>
</dbReference>
<evidence type="ECO:0000259" key="16">
    <source>
        <dbReference type="SMART" id="SM01159"/>
    </source>
</evidence>
<dbReference type="InterPro" id="IPR006133">
    <property type="entry name" value="DNA-dir_DNA_pol_B_exonuc"/>
</dbReference>
<comment type="cofactor">
    <cofactor evidence="15">
        <name>[4Fe-4S] cluster</name>
        <dbReference type="ChEBI" id="CHEBI:49883"/>
    </cofactor>
</comment>
<reference evidence="18" key="1">
    <citation type="submission" date="2016-04" db="UniProtKB">
        <authorList>
            <consortium name="WormBaseParasite"/>
        </authorList>
    </citation>
    <scope>IDENTIFICATION</scope>
</reference>
<dbReference type="Gene3D" id="3.90.1600.10">
    <property type="entry name" value="Palm domain of DNA polymerase"/>
    <property type="match status" value="1"/>
</dbReference>
<evidence type="ECO:0000256" key="4">
    <source>
        <dbReference type="ARBA" id="ARBA00022679"/>
    </source>
</evidence>
<keyword evidence="9 15" id="KW-0862">Zinc</keyword>
<dbReference type="FunFam" id="3.30.420.10:FF:000010">
    <property type="entry name" value="DNA polymerase epsilon catalytic subunit"/>
    <property type="match status" value="1"/>
</dbReference>
<dbReference type="PANTHER" id="PTHR10670:SF0">
    <property type="entry name" value="DNA POLYMERASE EPSILON CATALYTIC SUBUNIT A"/>
    <property type="match status" value="1"/>
</dbReference>
<keyword evidence="5 15" id="KW-0548">Nucleotidyltransferase</keyword>
<dbReference type="FunFam" id="1.10.132.60:FF:000003">
    <property type="entry name" value="DNA polymerase epsilon catalytic subunit"/>
    <property type="match status" value="1"/>
</dbReference>
<dbReference type="GO" id="GO:0006272">
    <property type="term" value="P:leading strand elongation"/>
    <property type="evidence" value="ECO:0007669"/>
    <property type="project" value="TreeGrafter"/>
</dbReference>
<dbReference type="InterPro" id="IPR006172">
    <property type="entry name" value="DNA-dir_DNA_pol_B"/>
</dbReference>
<dbReference type="GO" id="GO:0045004">
    <property type="term" value="P:DNA replication proofreading"/>
    <property type="evidence" value="ECO:0007669"/>
    <property type="project" value="TreeGrafter"/>
</dbReference>
<dbReference type="Pfam" id="PF22912">
    <property type="entry name" value="zf-DPOE"/>
    <property type="match status" value="1"/>
</dbReference>
<dbReference type="Proteomes" id="UP000050640">
    <property type="component" value="Unplaced"/>
</dbReference>
<dbReference type="Gene3D" id="3.30.342.10">
    <property type="entry name" value="DNA Polymerase, chain B, domain 1"/>
    <property type="match status" value="1"/>
</dbReference>
<protein>
    <recommendedName>
        <fullName evidence="15">DNA polymerase epsilon catalytic subunit</fullName>
        <ecNumber evidence="15">2.7.7.7</ecNumber>
    </recommendedName>
</protein>
<dbReference type="Pfam" id="PF23250">
    <property type="entry name" value="zf_DPOE_2"/>
    <property type="match status" value="1"/>
</dbReference>
<comment type="catalytic activity">
    <reaction evidence="15">
        <text>DNA(n) + a 2'-deoxyribonucleoside 5'-triphosphate = DNA(n+1) + diphosphate</text>
        <dbReference type="Rhea" id="RHEA:22508"/>
        <dbReference type="Rhea" id="RHEA-COMP:17339"/>
        <dbReference type="Rhea" id="RHEA-COMP:17340"/>
        <dbReference type="ChEBI" id="CHEBI:33019"/>
        <dbReference type="ChEBI" id="CHEBI:61560"/>
        <dbReference type="ChEBI" id="CHEBI:173112"/>
        <dbReference type="EC" id="2.7.7.7"/>
    </reaction>
</comment>
<dbReference type="InterPro" id="IPR012337">
    <property type="entry name" value="RNaseH-like_sf"/>
</dbReference>
<evidence type="ECO:0000256" key="13">
    <source>
        <dbReference type="ARBA" id="ARBA00023125"/>
    </source>
</evidence>
<dbReference type="STRING" id="1147741.A0A158Q8A2"/>
<comment type="similarity">
    <text evidence="2 15">Belongs to the DNA polymerase type-B family.</text>
</comment>
<evidence type="ECO:0000256" key="1">
    <source>
        <dbReference type="ARBA" id="ARBA00004123"/>
    </source>
</evidence>
<keyword evidence="6 15" id="KW-0235">DNA replication</keyword>
<evidence type="ECO:0000256" key="2">
    <source>
        <dbReference type="ARBA" id="ARBA00005755"/>
    </source>
</evidence>
<keyword evidence="11 15" id="KW-0408">Iron</keyword>
<keyword evidence="14 15" id="KW-0539">Nucleus</keyword>
<dbReference type="SMART" id="SM00486">
    <property type="entry name" value="POLBc"/>
    <property type="match status" value="1"/>
</dbReference>
<dbReference type="GO" id="GO:0006287">
    <property type="term" value="P:base-excision repair, gap-filling"/>
    <property type="evidence" value="ECO:0007669"/>
    <property type="project" value="TreeGrafter"/>
</dbReference>
<dbReference type="GO" id="GO:0006297">
    <property type="term" value="P:nucleotide-excision repair, DNA gap filling"/>
    <property type="evidence" value="ECO:0007669"/>
    <property type="project" value="TreeGrafter"/>
</dbReference>
<evidence type="ECO:0000256" key="11">
    <source>
        <dbReference type="ARBA" id="ARBA00023004"/>
    </source>
</evidence>
<evidence type="ECO:0000256" key="10">
    <source>
        <dbReference type="ARBA" id="ARBA00022932"/>
    </source>
</evidence>
<dbReference type="InterPro" id="IPR006134">
    <property type="entry name" value="DNA-dir_DNA_pol_B_multi_dom"/>
</dbReference>
<dbReference type="Pfam" id="PF22634">
    <property type="entry name" value="POL2_thumb"/>
    <property type="match status" value="1"/>
</dbReference>
<keyword evidence="10 15" id="KW-0239">DNA-directed DNA polymerase</keyword>
<dbReference type="InterPro" id="IPR013697">
    <property type="entry name" value="DNA_pol_e_suA_C"/>
</dbReference>
<keyword evidence="17" id="KW-1185">Reference proteome</keyword>
<dbReference type="Pfam" id="PF00136">
    <property type="entry name" value="DNA_pol_B"/>
    <property type="match status" value="1"/>
</dbReference>
<dbReference type="Pfam" id="PF08490">
    <property type="entry name" value="DUF1744"/>
    <property type="match status" value="2"/>
</dbReference>
<proteinExistence type="inferred from homology"/>
<evidence type="ECO:0000313" key="17">
    <source>
        <dbReference type="Proteomes" id="UP000050640"/>
    </source>
</evidence>
<evidence type="ECO:0000256" key="15">
    <source>
        <dbReference type="RuleBase" id="RU365029"/>
    </source>
</evidence>
<evidence type="ECO:0000256" key="6">
    <source>
        <dbReference type="ARBA" id="ARBA00022705"/>
    </source>
</evidence>
<evidence type="ECO:0000313" key="18">
    <source>
        <dbReference type="WBParaSite" id="EEL_0000689601-mRNA-1"/>
    </source>
</evidence>
<keyword evidence="7 15" id="KW-0479">Metal-binding</keyword>
<keyword evidence="12 15" id="KW-0411">Iron-sulfur</keyword>
<dbReference type="CDD" id="cd05779">
    <property type="entry name" value="DNA_polB_epsilon_exo"/>
    <property type="match status" value="1"/>
</dbReference>
<keyword evidence="8 15" id="KW-0863">Zinc-finger</keyword>
<evidence type="ECO:0000256" key="7">
    <source>
        <dbReference type="ARBA" id="ARBA00022723"/>
    </source>
</evidence>
<feature type="domain" description="DNA polymerase epsilon catalytic subunit A C-terminal" evidence="16">
    <location>
        <begin position="1523"/>
        <end position="1965"/>
    </location>
</feature>
<dbReference type="Gene3D" id="3.30.420.10">
    <property type="entry name" value="Ribonuclease H-like superfamily/Ribonuclease H"/>
    <property type="match status" value="1"/>
</dbReference>
<keyword evidence="4 15" id="KW-0808">Transferase</keyword>
<comment type="subcellular location">
    <subcellularLocation>
        <location evidence="1 15">Nucleus</location>
    </subcellularLocation>
</comment>
<dbReference type="EC" id="2.7.7.7" evidence="15"/>
<evidence type="ECO:0000256" key="14">
    <source>
        <dbReference type="ARBA" id="ARBA00023242"/>
    </source>
</evidence>
<dbReference type="GO" id="GO:0051539">
    <property type="term" value="F:4 iron, 4 sulfur cluster binding"/>
    <property type="evidence" value="ECO:0007669"/>
    <property type="project" value="UniProtKB-KW"/>
</dbReference>
<dbReference type="GO" id="GO:0008270">
    <property type="term" value="F:zinc ion binding"/>
    <property type="evidence" value="ECO:0007669"/>
    <property type="project" value="UniProtKB-KW"/>
</dbReference>
<accession>A0A158Q8A2</accession>
<organism evidence="17 18">
    <name type="scientific">Elaeophora elaphi</name>
    <dbReference type="NCBI Taxonomy" id="1147741"/>
    <lineage>
        <taxon>Eukaryota</taxon>
        <taxon>Metazoa</taxon>
        <taxon>Ecdysozoa</taxon>
        <taxon>Nematoda</taxon>
        <taxon>Chromadorea</taxon>
        <taxon>Rhabditida</taxon>
        <taxon>Spirurina</taxon>
        <taxon>Spiruromorpha</taxon>
        <taxon>Filarioidea</taxon>
        <taxon>Onchocercidae</taxon>
        <taxon>Elaeophora</taxon>
    </lineage>
</organism>
<dbReference type="InterPro" id="IPR055191">
    <property type="entry name" value="POL2_thumb"/>
</dbReference>
<keyword evidence="3 15" id="KW-0004">4Fe-4S</keyword>
<dbReference type="InterPro" id="IPR042087">
    <property type="entry name" value="DNA_pol_B_thumb"/>
</dbReference>
<name>A0A158Q8A2_9BILA</name>
<dbReference type="PANTHER" id="PTHR10670">
    <property type="entry name" value="DNA POLYMERASE EPSILON CATALYTIC SUBUNIT A"/>
    <property type="match status" value="1"/>
</dbReference>
<evidence type="ECO:0000256" key="9">
    <source>
        <dbReference type="ARBA" id="ARBA00022833"/>
    </source>
</evidence>
<dbReference type="GO" id="GO:0000166">
    <property type="term" value="F:nucleotide binding"/>
    <property type="evidence" value="ECO:0007669"/>
    <property type="project" value="InterPro"/>
</dbReference>
<dbReference type="GO" id="GO:0003887">
    <property type="term" value="F:DNA-directed DNA polymerase activity"/>
    <property type="evidence" value="ECO:0007669"/>
    <property type="project" value="UniProtKB-KW"/>
</dbReference>
<dbReference type="SMART" id="SM01159">
    <property type="entry name" value="DUF1744"/>
    <property type="match status" value="1"/>
</dbReference>
<evidence type="ECO:0000256" key="5">
    <source>
        <dbReference type="ARBA" id="ARBA00022695"/>
    </source>
</evidence>
<dbReference type="CDD" id="cd05535">
    <property type="entry name" value="POLBc_epsilon"/>
    <property type="match status" value="1"/>
</dbReference>